<accession>A0A915ICK5</accession>
<keyword evidence="1" id="KW-1185">Reference proteome</keyword>
<proteinExistence type="predicted"/>
<dbReference type="Gene3D" id="2.40.70.10">
    <property type="entry name" value="Acid Proteases"/>
    <property type="match status" value="1"/>
</dbReference>
<reference evidence="2" key="1">
    <citation type="submission" date="2022-11" db="UniProtKB">
        <authorList>
            <consortium name="WormBaseParasite"/>
        </authorList>
    </citation>
    <scope>IDENTIFICATION</scope>
</reference>
<dbReference type="InterPro" id="IPR021109">
    <property type="entry name" value="Peptidase_aspartic_dom_sf"/>
</dbReference>
<evidence type="ECO:0000313" key="2">
    <source>
        <dbReference type="WBParaSite" id="nRc.2.0.1.t11632-RA"/>
    </source>
</evidence>
<name>A0A915ICK5_ROMCU</name>
<dbReference type="WBParaSite" id="nRc.2.0.1.t11632-RA">
    <property type="protein sequence ID" value="nRc.2.0.1.t11632-RA"/>
    <property type="gene ID" value="nRc.2.0.1.g11632"/>
</dbReference>
<dbReference type="AlphaFoldDB" id="A0A915ICK5"/>
<sequence length="134" mass="15151">MNALIDTVAQCSIISSGLMKHAFDNKMLTLPVCGQIRVMDSTIVRAQRLVIINMESEFNNYPIKCVVLEDDTQDPFIISTDFLAHPEINAMLNFKDEIIEIENKCLPLRITKNASPPNAKQLLQLQKTTPLQKH</sequence>
<evidence type="ECO:0000313" key="1">
    <source>
        <dbReference type="Proteomes" id="UP000887565"/>
    </source>
</evidence>
<dbReference type="Proteomes" id="UP000887565">
    <property type="component" value="Unplaced"/>
</dbReference>
<protein>
    <submittedName>
        <fullName evidence="2">Uncharacterized protein</fullName>
    </submittedName>
</protein>
<organism evidence="1 2">
    <name type="scientific">Romanomermis culicivorax</name>
    <name type="common">Nematode worm</name>
    <dbReference type="NCBI Taxonomy" id="13658"/>
    <lineage>
        <taxon>Eukaryota</taxon>
        <taxon>Metazoa</taxon>
        <taxon>Ecdysozoa</taxon>
        <taxon>Nematoda</taxon>
        <taxon>Enoplea</taxon>
        <taxon>Dorylaimia</taxon>
        <taxon>Mermithida</taxon>
        <taxon>Mermithoidea</taxon>
        <taxon>Mermithidae</taxon>
        <taxon>Romanomermis</taxon>
    </lineage>
</organism>